<gene>
    <name evidence="1" type="ORF">D9X91_01540</name>
</gene>
<evidence type="ECO:0000313" key="1">
    <source>
        <dbReference type="EMBL" id="RLQ98098.1"/>
    </source>
</evidence>
<sequence>MRFGDKQSMNIHGDRLYGMDFHQFIERESEATTIELASEFGLTLRDVQNLKRKLERS</sequence>
<proteinExistence type="predicted"/>
<dbReference type="OrthoDB" id="2970986at2"/>
<organism evidence="1 2">
    <name type="scientific">Falsibacillus albus</name>
    <dbReference type="NCBI Taxonomy" id="2478915"/>
    <lineage>
        <taxon>Bacteria</taxon>
        <taxon>Bacillati</taxon>
        <taxon>Bacillota</taxon>
        <taxon>Bacilli</taxon>
        <taxon>Bacillales</taxon>
        <taxon>Bacillaceae</taxon>
        <taxon>Falsibacillus</taxon>
    </lineage>
</organism>
<comment type="caution">
    <text evidence="1">The sequence shown here is derived from an EMBL/GenBank/DDBJ whole genome shotgun (WGS) entry which is preliminary data.</text>
</comment>
<protein>
    <submittedName>
        <fullName evidence="1">RNA polymerase subunit sigma-70</fullName>
    </submittedName>
</protein>
<dbReference type="EMBL" id="RCVZ01000001">
    <property type="protein sequence ID" value="RLQ98098.1"/>
    <property type="molecule type" value="Genomic_DNA"/>
</dbReference>
<dbReference type="RefSeq" id="WP_121678788.1">
    <property type="nucleotide sequence ID" value="NZ_RCVZ01000001.1"/>
</dbReference>
<evidence type="ECO:0000313" key="2">
    <source>
        <dbReference type="Proteomes" id="UP000276770"/>
    </source>
</evidence>
<keyword evidence="2" id="KW-1185">Reference proteome</keyword>
<reference evidence="1 2" key="1">
    <citation type="submission" date="2018-10" db="EMBL/GenBank/DDBJ databases">
        <title>Falsibacillus sp. genome draft.</title>
        <authorList>
            <person name="Shi S."/>
        </authorList>
    </citation>
    <scope>NUCLEOTIDE SEQUENCE [LARGE SCALE GENOMIC DNA]</scope>
    <source>
        <strain evidence="1 2">GY 10110</strain>
    </source>
</reference>
<accession>A0A3L7K4Z8</accession>
<dbReference type="Proteomes" id="UP000276770">
    <property type="component" value="Unassembled WGS sequence"/>
</dbReference>
<name>A0A3L7K4Z8_9BACI</name>
<dbReference type="AlphaFoldDB" id="A0A3L7K4Z8"/>